<evidence type="ECO:0000313" key="3">
    <source>
        <dbReference type="Proteomes" id="UP000051952"/>
    </source>
</evidence>
<dbReference type="VEuPathDB" id="TriTrypDB:BSAL_10780"/>
<dbReference type="PANTHER" id="PTHR12486">
    <property type="entry name" value="APRATAXIN-RELATED"/>
    <property type="match status" value="1"/>
</dbReference>
<dbReference type="Pfam" id="PF11969">
    <property type="entry name" value="DcpS_C"/>
    <property type="match status" value="1"/>
</dbReference>
<organism evidence="2 3">
    <name type="scientific">Bodo saltans</name>
    <name type="common">Flagellated protozoan</name>
    <dbReference type="NCBI Taxonomy" id="75058"/>
    <lineage>
        <taxon>Eukaryota</taxon>
        <taxon>Discoba</taxon>
        <taxon>Euglenozoa</taxon>
        <taxon>Kinetoplastea</taxon>
        <taxon>Metakinetoplastina</taxon>
        <taxon>Eubodonida</taxon>
        <taxon>Bodonidae</taxon>
        <taxon>Bodo</taxon>
    </lineage>
</organism>
<dbReference type="AlphaFoldDB" id="A0A0S4JC46"/>
<dbReference type="PROSITE" id="PS00892">
    <property type="entry name" value="HIT_1"/>
    <property type="match status" value="1"/>
</dbReference>
<feature type="region of interest" description="Disordered" evidence="1">
    <location>
        <begin position="25"/>
        <end position="54"/>
    </location>
</feature>
<dbReference type="InterPro" id="IPR036265">
    <property type="entry name" value="HIT-like_sf"/>
</dbReference>
<dbReference type="GO" id="GO:0005634">
    <property type="term" value="C:nucleus"/>
    <property type="evidence" value="ECO:0007669"/>
    <property type="project" value="TreeGrafter"/>
</dbReference>
<dbReference type="GO" id="GO:0000012">
    <property type="term" value="P:single strand break repair"/>
    <property type="evidence" value="ECO:0007669"/>
    <property type="project" value="TreeGrafter"/>
</dbReference>
<evidence type="ECO:0000313" key="2">
    <source>
        <dbReference type="EMBL" id="CUG87553.1"/>
    </source>
</evidence>
<keyword evidence="3" id="KW-1185">Reference proteome</keyword>
<dbReference type="InterPro" id="IPR019808">
    <property type="entry name" value="Histidine_triad_CS"/>
</dbReference>
<protein>
    <submittedName>
        <fullName evidence="2">Scavenger mRNA-decapping enzyme, putative</fullName>
    </submittedName>
</protein>
<sequence length="313" mass="34602">MPTFPSYMLQRAACFRITNRASAAVSMKRPRDDTDDANSLSPPHHSLSSHPTTLQQHFPPPLPFSFDILKRITLRGPAGDRTFYWEDELVHVMFDAFPKASVHLLILPKDTSIDTLEVLADRVDADASSTAAASVATPSTGEASATTIMDAVNRNKSLQLLEHMIGIGNSIVALIKSTEPSLHHLTFQLGFHSVPSLKHLHMHVMSQDFERGPALKNKKHYLSFCTAFFLHASTVLLEFKRLTMLKAAATTSNNSTTAATMLPMRHQVTQWRSAGAIIEGSHEMKCFWCGMAHKTMPALTSHLGSCTNNRCRP</sequence>
<dbReference type="Gene3D" id="3.30.428.10">
    <property type="entry name" value="HIT-like"/>
    <property type="match status" value="1"/>
</dbReference>
<dbReference type="OrthoDB" id="3512845at2759"/>
<name>A0A0S4JC46_BODSA</name>
<proteinExistence type="predicted"/>
<dbReference type="Proteomes" id="UP000051952">
    <property type="component" value="Unassembled WGS sequence"/>
</dbReference>
<dbReference type="GO" id="GO:0003725">
    <property type="term" value="F:double-stranded RNA binding"/>
    <property type="evidence" value="ECO:0007669"/>
    <property type="project" value="TreeGrafter"/>
</dbReference>
<dbReference type="GO" id="GO:0003697">
    <property type="term" value="F:single-stranded DNA binding"/>
    <property type="evidence" value="ECO:0007669"/>
    <property type="project" value="TreeGrafter"/>
</dbReference>
<gene>
    <name evidence="2" type="ORF">BSAL_10780</name>
</gene>
<dbReference type="SUPFAM" id="SSF54197">
    <property type="entry name" value="HIT-like"/>
    <property type="match status" value="1"/>
</dbReference>
<dbReference type="PANTHER" id="PTHR12486:SF4">
    <property type="entry name" value="APRATAXIN"/>
    <property type="match status" value="1"/>
</dbReference>
<reference evidence="3" key="1">
    <citation type="submission" date="2015-09" db="EMBL/GenBank/DDBJ databases">
        <authorList>
            <consortium name="Pathogen Informatics"/>
        </authorList>
    </citation>
    <scope>NUCLEOTIDE SEQUENCE [LARGE SCALE GENOMIC DNA]</scope>
    <source>
        <strain evidence="3">Lake Konstanz</strain>
    </source>
</reference>
<dbReference type="EMBL" id="CYKH01001541">
    <property type="protein sequence ID" value="CUG87553.1"/>
    <property type="molecule type" value="Genomic_DNA"/>
</dbReference>
<dbReference type="GO" id="GO:0033699">
    <property type="term" value="F:DNA 5'-adenosine monophosphate hydrolase activity"/>
    <property type="evidence" value="ECO:0007669"/>
    <property type="project" value="TreeGrafter"/>
</dbReference>
<dbReference type="GO" id="GO:0030983">
    <property type="term" value="F:mismatched DNA binding"/>
    <property type="evidence" value="ECO:0007669"/>
    <property type="project" value="TreeGrafter"/>
</dbReference>
<accession>A0A0S4JC46</accession>
<dbReference type="GO" id="GO:1990165">
    <property type="term" value="F:single-strand break-containing DNA binding"/>
    <property type="evidence" value="ECO:0007669"/>
    <property type="project" value="TreeGrafter"/>
</dbReference>
<evidence type="ECO:0000256" key="1">
    <source>
        <dbReference type="SAM" id="MobiDB-lite"/>
    </source>
</evidence>
<feature type="compositionally biased region" description="Low complexity" evidence="1">
    <location>
        <begin position="39"/>
        <end position="54"/>
    </location>
</feature>